<dbReference type="InterPro" id="IPR001387">
    <property type="entry name" value="Cro/C1-type_HTH"/>
</dbReference>
<dbReference type="PANTHER" id="PTHR46558">
    <property type="entry name" value="TRACRIPTIONAL REGULATORY PROTEIN-RELATED-RELATED"/>
    <property type="match status" value="1"/>
</dbReference>
<keyword evidence="1" id="KW-0238">DNA-binding</keyword>
<keyword evidence="4" id="KW-1185">Reference proteome</keyword>
<dbReference type="Pfam" id="PF01381">
    <property type="entry name" value="HTH_3"/>
    <property type="match status" value="1"/>
</dbReference>
<evidence type="ECO:0000259" key="2">
    <source>
        <dbReference type="PROSITE" id="PS50943"/>
    </source>
</evidence>
<dbReference type="CDD" id="cd00093">
    <property type="entry name" value="HTH_XRE"/>
    <property type="match status" value="1"/>
</dbReference>
<protein>
    <submittedName>
        <fullName evidence="3">Helix-turn-helix transcriptional regulator</fullName>
    </submittedName>
</protein>
<dbReference type="RefSeq" id="WP_218325852.1">
    <property type="nucleotide sequence ID" value="NZ_JAHUZB010000003.1"/>
</dbReference>
<dbReference type="PANTHER" id="PTHR46558:SF4">
    <property type="entry name" value="DNA-BIDING PHAGE PROTEIN"/>
    <property type="match status" value="1"/>
</dbReference>
<evidence type="ECO:0000256" key="1">
    <source>
        <dbReference type="ARBA" id="ARBA00023125"/>
    </source>
</evidence>
<organism evidence="3 4">
    <name type="scientific">Enterococcus alishanensis</name>
    <dbReference type="NCBI Taxonomy" id="1303817"/>
    <lineage>
        <taxon>Bacteria</taxon>
        <taxon>Bacillati</taxon>
        <taxon>Bacillota</taxon>
        <taxon>Bacilli</taxon>
        <taxon>Lactobacillales</taxon>
        <taxon>Enterococcaceae</taxon>
        <taxon>Enterococcus</taxon>
    </lineage>
</organism>
<feature type="domain" description="HTH cro/C1-type" evidence="2">
    <location>
        <begin position="5"/>
        <end position="59"/>
    </location>
</feature>
<dbReference type="Proteomes" id="UP000774130">
    <property type="component" value="Unassembled WGS sequence"/>
</dbReference>
<accession>A0ABS6TCZ3</accession>
<gene>
    <name evidence="3" type="ORF">KUA55_08915</name>
</gene>
<proteinExistence type="predicted"/>
<comment type="caution">
    <text evidence="3">The sequence shown here is derived from an EMBL/GenBank/DDBJ whole genome shotgun (WGS) entry which is preliminary data.</text>
</comment>
<evidence type="ECO:0000313" key="4">
    <source>
        <dbReference type="Proteomes" id="UP000774130"/>
    </source>
</evidence>
<evidence type="ECO:0000313" key="3">
    <source>
        <dbReference type="EMBL" id="MBV7390799.1"/>
    </source>
</evidence>
<sequence>MQNSIRQRRKQLKISQEELAKLTEVTRQTILAVENDKYDPSLRLAFLLADELNTTVDDLFDFNREMGKKDDF</sequence>
<dbReference type="SMART" id="SM00530">
    <property type="entry name" value="HTH_XRE"/>
    <property type="match status" value="1"/>
</dbReference>
<dbReference type="PROSITE" id="PS50943">
    <property type="entry name" value="HTH_CROC1"/>
    <property type="match status" value="1"/>
</dbReference>
<dbReference type="EMBL" id="JAHUZB010000003">
    <property type="protein sequence ID" value="MBV7390799.1"/>
    <property type="molecule type" value="Genomic_DNA"/>
</dbReference>
<name>A0ABS6TCZ3_9ENTE</name>
<reference evidence="3 4" key="1">
    <citation type="submission" date="2021-06" db="EMBL/GenBank/DDBJ databases">
        <title>Enterococcus alishanensis sp. nov., a novel lactic acid bacterium isolated from fresh coffee beans.</title>
        <authorList>
            <person name="Chen Y.-S."/>
        </authorList>
    </citation>
    <scope>NUCLEOTIDE SEQUENCE [LARGE SCALE GENOMIC DNA]</scope>
    <source>
        <strain evidence="3 4">ALS3</strain>
    </source>
</reference>